<protein>
    <submittedName>
        <fullName evidence="1">Uncharacterized protein</fullName>
    </submittedName>
</protein>
<accession>Q8CLS1</accession>
<dbReference type="DNASU" id="1145323"/>
<dbReference type="KEGG" id="ypk:y0376"/>
<evidence type="ECO:0000313" key="2">
    <source>
        <dbReference type="Proteomes" id="UP000002490"/>
    </source>
</evidence>
<reference evidence="1 2" key="1">
    <citation type="journal article" date="2002" name="J. Bacteriol.">
        <title>Genome sequence of Yersinia pestis KIM.</title>
        <authorList>
            <person name="Deng W."/>
            <person name="Burland V."/>
            <person name="Plunkett G.III."/>
            <person name="Boutin A."/>
            <person name="Mayhew G.F."/>
            <person name="Liss P."/>
            <person name="Perna N.T."/>
            <person name="Rose D.J."/>
            <person name="Mau B."/>
            <person name="Zhou S."/>
            <person name="Schwartz D.C."/>
            <person name="Fetherston J.D."/>
            <person name="Lindler L.E."/>
            <person name="Brubaker R.R."/>
            <person name="Plana G.V."/>
            <person name="Straley S.C."/>
            <person name="McDonough K.A."/>
            <person name="Nilles M.L."/>
            <person name="Matson J.S."/>
            <person name="Blattner F.R."/>
            <person name="Perry R.D."/>
        </authorList>
    </citation>
    <scope>NUCLEOTIDE SEQUENCE [LARGE SCALE GENOMIC DNA]</scope>
    <source>
        <strain evidence="2">KIM10+ / Biovar Mediaevalis</strain>
    </source>
</reference>
<evidence type="ECO:0000313" key="1">
    <source>
        <dbReference type="EMBL" id="AAM83965.1"/>
    </source>
</evidence>
<organism evidence="1 2">
    <name type="scientific">Yersinia pestis</name>
    <dbReference type="NCBI Taxonomy" id="632"/>
    <lineage>
        <taxon>Bacteria</taxon>
        <taxon>Pseudomonadati</taxon>
        <taxon>Pseudomonadota</taxon>
        <taxon>Gammaproteobacteria</taxon>
        <taxon>Enterobacterales</taxon>
        <taxon>Yersiniaceae</taxon>
        <taxon>Yersinia</taxon>
    </lineage>
</organism>
<dbReference type="EMBL" id="AE009952">
    <property type="protein sequence ID" value="AAM83965.1"/>
    <property type="molecule type" value="Genomic_DNA"/>
</dbReference>
<name>Q8CLS1_YERPE</name>
<dbReference type="Proteomes" id="UP000002490">
    <property type="component" value="Chromosome"/>
</dbReference>
<sequence length="162" mass="18789">MIFNIFFNELNVTFSRQCDRLLSWKTNTDAQHNETAQLTVLAAECDQRELIMEVINKVPVARRIRRIKGGKLQVGLSVWQNRIIIFRRKKTPHCGVSSEIGRRERIRTSDPLVPNQLRYQAALLADFLLLTLHGLSTYVHVNINKYLHVCVVRREGLEPSRP</sequence>
<proteinExistence type="predicted"/>
<accession>Q74R84</accession>
<dbReference type="HOGENOM" id="CLU_1634761_0_0_6"/>
<dbReference type="AlphaFoldDB" id="Q8CLS1"/>
<gene>
    <name evidence="1" type="ordered locus">y0376</name>
</gene>
<dbReference type="AntiFam" id="ANF00012">
    <property type="entry name" value="tRNA translation"/>
</dbReference>